<accession>A0A0U5B995</accession>
<dbReference type="RefSeq" id="WP_231956147.1">
    <property type="nucleotide sequence ID" value="NZ_AP017312.1"/>
</dbReference>
<proteinExistence type="predicted"/>
<sequence>MVKLRVDFLVGIFMLTFVMVCTSNKSSQTFVESSEALVDNRESSKETNESWITSELSTYKFQVPSSSKTMTEKDVKDTMSFNKVERGFCRPKHDVKRLFYFVWRWVTNMEIRKISVSNINPAP</sequence>
<dbReference type="AlphaFoldDB" id="A0A0U5B995"/>
<reference evidence="1 2" key="1">
    <citation type="submission" date="2015-12" db="EMBL/GenBank/DDBJ databases">
        <title>Genome sequence of Aneurinibacillus soli.</title>
        <authorList>
            <person name="Lee J.S."/>
            <person name="Lee K.C."/>
            <person name="Kim K.K."/>
            <person name="Lee B.W."/>
        </authorList>
    </citation>
    <scope>NUCLEOTIDE SEQUENCE [LARGE SCALE GENOMIC DNA]</scope>
    <source>
        <strain evidence="1 2">CB4</strain>
    </source>
</reference>
<gene>
    <name evidence="1" type="ORF">CB4_00960</name>
</gene>
<dbReference type="KEGG" id="asoc:CB4_00960"/>
<evidence type="ECO:0000313" key="1">
    <source>
        <dbReference type="EMBL" id="BAU26791.1"/>
    </source>
</evidence>
<dbReference type="Proteomes" id="UP000217696">
    <property type="component" value="Chromosome"/>
</dbReference>
<protein>
    <submittedName>
        <fullName evidence="1">Uncharacterized protein</fullName>
    </submittedName>
</protein>
<keyword evidence="2" id="KW-1185">Reference proteome</keyword>
<evidence type="ECO:0000313" key="2">
    <source>
        <dbReference type="Proteomes" id="UP000217696"/>
    </source>
</evidence>
<organism evidence="1 2">
    <name type="scientific">Aneurinibacillus soli</name>
    <dbReference type="NCBI Taxonomy" id="1500254"/>
    <lineage>
        <taxon>Bacteria</taxon>
        <taxon>Bacillati</taxon>
        <taxon>Bacillota</taxon>
        <taxon>Bacilli</taxon>
        <taxon>Bacillales</taxon>
        <taxon>Paenibacillaceae</taxon>
        <taxon>Aneurinibacillus group</taxon>
        <taxon>Aneurinibacillus</taxon>
    </lineage>
</organism>
<name>A0A0U5B995_9BACL</name>
<dbReference type="EMBL" id="AP017312">
    <property type="protein sequence ID" value="BAU26791.1"/>
    <property type="molecule type" value="Genomic_DNA"/>
</dbReference>